<dbReference type="EMBL" id="UGMS01000006">
    <property type="protein sequence ID" value="STW80605.1"/>
    <property type="molecule type" value="Genomic_DNA"/>
</dbReference>
<dbReference type="AlphaFoldDB" id="A0A7H4PQD2"/>
<accession>A0A7H4PQD2</accession>
<dbReference type="Proteomes" id="UP000254863">
    <property type="component" value="Unassembled WGS sequence"/>
</dbReference>
<name>A0A7H4PQD2_9ENTR</name>
<comment type="caution">
    <text evidence="1">The sequence shown here is derived from an EMBL/GenBank/DDBJ whole genome shotgun (WGS) entry which is preliminary data.</text>
</comment>
<organism evidence="1 2">
    <name type="scientific">Klebsiella michiganensis</name>
    <dbReference type="NCBI Taxonomy" id="1134687"/>
    <lineage>
        <taxon>Bacteria</taxon>
        <taxon>Pseudomonadati</taxon>
        <taxon>Pseudomonadota</taxon>
        <taxon>Gammaproteobacteria</taxon>
        <taxon>Enterobacterales</taxon>
        <taxon>Enterobacteriaceae</taxon>
        <taxon>Klebsiella/Raoultella group</taxon>
        <taxon>Klebsiella</taxon>
    </lineage>
</organism>
<protein>
    <submittedName>
        <fullName evidence="1">Uncharacterized protein</fullName>
    </submittedName>
</protein>
<evidence type="ECO:0000313" key="1">
    <source>
        <dbReference type="EMBL" id="STW80605.1"/>
    </source>
</evidence>
<proteinExistence type="predicted"/>
<sequence>MLRPFNGDIAREIHALLTVENDAELDLGELEESNPDAMREVETWVQHEHRVQ</sequence>
<gene>
    <name evidence="1" type="ORF">NCTC11685_07969</name>
</gene>
<evidence type="ECO:0000313" key="2">
    <source>
        <dbReference type="Proteomes" id="UP000254863"/>
    </source>
</evidence>
<reference evidence="1 2" key="1">
    <citation type="submission" date="2018-06" db="EMBL/GenBank/DDBJ databases">
        <authorList>
            <consortium name="Pathogen Informatics"/>
            <person name="Doyle S."/>
        </authorList>
    </citation>
    <scope>NUCLEOTIDE SEQUENCE [LARGE SCALE GENOMIC DNA]</scope>
    <source>
        <strain evidence="1 2">NCTC11685</strain>
    </source>
</reference>